<geneLocation type="mitochondrion" evidence="4"/>
<dbReference type="InterPro" id="IPR043140">
    <property type="entry name" value="Ribosomal_uS14_sf"/>
</dbReference>
<dbReference type="AlphaFoldDB" id="A0A2P1G8E7"/>
<accession>A0A2P1G8E7</accession>
<evidence type="ECO:0000313" key="4">
    <source>
        <dbReference type="EMBL" id="AVM81238.1"/>
    </source>
</evidence>
<dbReference type="Gene3D" id="4.10.830.10">
    <property type="entry name" value="30s Ribosomal Protein S14, Chain N"/>
    <property type="match status" value="1"/>
</dbReference>
<keyword evidence="3" id="KW-0687">Ribonucleoprotein</keyword>
<comment type="similarity">
    <text evidence="1">Belongs to the universal ribosomal protein uS14 family.</text>
</comment>
<dbReference type="EMBL" id="MG680942">
    <property type="protein sequence ID" value="AVM81238.1"/>
    <property type="molecule type" value="Genomic_DNA"/>
</dbReference>
<protein>
    <submittedName>
        <fullName evidence="4">Ribosomal protein S14</fullName>
    </submittedName>
</protein>
<sequence>MKLKKKLLKDILIRKNFKKNESKIISLKVLLRTNSLNYLESLNNFSKLKTLSFSNKAENKCFVSSRTGSVYKKFTLSRIKTREFVYNGLIPGLKKHSW</sequence>
<evidence type="ECO:0000256" key="3">
    <source>
        <dbReference type="ARBA" id="ARBA00023274"/>
    </source>
</evidence>
<dbReference type="GO" id="GO:0006412">
    <property type="term" value="P:translation"/>
    <property type="evidence" value="ECO:0007669"/>
    <property type="project" value="InterPro"/>
</dbReference>
<proteinExistence type="inferred from homology"/>
<reference evidence="4" key="1">
    <citation type="submission" date="2017-12" db="EMBL/GenBank/DDBJ databases">
        <title>Comparative mitochondrial genomics of cryptophyte algae: gene shuffling and dynamic mobile genetic elements.</title>
        <authorList>
            <person name="Kim J.I."/>
            <person name="Yoon H.S."/>
            <person name="Yi G."/>
            <person name="Shin W."/>
            <person name="Archibald J.M."/>
        </authorList>
    </citation>
    <scope>NUCLEOTIDE SEQUENCE</scope>
    <source>
        <strain evidence="4">FBCC300012D</strain>
    </source>
</reference>
<organism evidence="4">
    <name type="scientific">Cryptomonas curvata</name>
    <dbReference type="NCBI Taxonomy" id="233186"/>
    <lineage>
        <taxon>Eukaryota</taxon>
        <taxon>Cryptophyceae</taxon>
        <taxon>Cryptomonadales</taxon>
        <taxon>Cryptomonadaceae</taxon>
        <taxon>Cryptomonas</taxon>
    </lineage>
</organism>
<keyword evidence="4" id="KW-0496">Mitochondrion</keyword>
<dbReference type="Pfam" id="PF00253">
    <property type="entry name" value="Ribosomal_S14"/>
    <property type="match status" value="1"/>
</dbReference>
<name>A0A2P1G8E7_9CRYP</name>
<keyword evidence="2 4" id="KW-0689">Ribosomal protein</keyword>
<gene>
    <name evidence="4" type="primary">rps14</name>
    <name evidence="4" type="ORF">CplaMt_p020</name>
</gene>
<dbReference type="GO" id="GO:0005840">
    <property type="term" value="C:ribosome"/>
    <property type="evidence" value="ECO:0007669"/>
    <property type="project" value="UniProtKB-KW"/>
</dbReference>
<dbReference type="SUPFAM" id="SSF57716">
    <property type="entry name" value="Glucocorticoid receptor-like (DNA-binding domain)"/>
    <property type="match status" value="1"/>
</dbReference>
<evidence type="ECO:0000256" key="2">
    <source>
        <dbReference type="ARBA" id="ARBA00022980"/>
    </source>
</evidence>
<evidence type="ECO:0000256" key="1">
    <source>
        <dbReference type="ARBA" id="ARBA00009083"/>
    </source>
</evidence>
<dbReference type="InterPro" id="IPR001209">
    <property type="entry name" value="Ribosomal_uS14"/>
</dbReference>
<dbReference type="GO" id="GO:1990904">
    <property type="term" value="C:ribonucleoprotein complex"/>
    <property type="evidence" value="ECO:0007669"/>
    <property type="project" value="UniProtKB-KW"/>
</dbReference>
<dbReference type="GeneID" id="36496297"/>
<dbReference type="RefSeq" id="YP_009476745.1">
    <property type="nucleotide sequence ID" value="NC_037454.1"/>
</dbReference>
<dbReference type="GO" id="GO:0003735">
    <property type="term" value="F:structural constituent of ribosome"/>
    <property type="evidence" value="ECO:0007669"/>
    <property type="project" value="InterPro"/>
</dbReference>